<protein>
    <submittedName>
        <fullName evidence="4">GNAT family N-acetyltransferase</fullName>
    </submittedName>
</protein>
<dbReference type="InterPro" id="IPR000182">
    <property type="entry name" value="GNAT_dom"/>
</dbReference>
<sequence length="173" mass="19004">MPTLIRPARPEDAALLPAIERSAGTLFRDAPGLEWIADDAVMSETEHLRLIAQGTSWVAQESEQLCGFLCGERFHDALHVWELAVDAGHQRMGIGLRLVHAACGHARAAGLAAVTLTTFRDLAWNAPWYARLGFREDRPLAGSRLHAVLAAEARHGLPAERRVAMRLQMEADV</sequence>
<name>A0A2S0IC13_9BURK</name>
<organism evidence="4 5">
    <name type="scientific">Achromobacter spanius</name>
    <dbReference type="NCBI Taxonomy" id="217203"/>
    <lineage>
        <taxon>Bacteria</taxon>
        <taxon>Pseudomonadati</taxon>
        <taxon>Pseudomonadota</taxon>
        <taxon>Betaproteobacteria</taxon>
        <taxon>Burkholderiales</taxon>
        <taxon>Alcaligenaceae</taxon>
        <taxon>Achromobacter</taxon>
    </lineage>
</organism>
<accession>A0A2S0IC13</accession>
<keyword evidence="2" id="KW-0012">Acyltransferase</keyword>
<keyword evidence="5" id="KW-1185">Reference proteome</keyword>
<reference evidence="4 5" key="1">
    <citation type="submission" date="2017-09" db="EMBL/GenBank/DDBJ databases">
        <title>Genomic, metabolic, and phenotypic characteristics of bacterial isolates from the natural microbiome of the model nematode Caenorhabditis elegans.</title>
        <authorList>
            <person name="Zimmermann J."/>
            <person name="Obeng N."/>
            <person name="Yang W."/>
            <person name="Obeng O."/>
            <person name="Kissoyan K."/>
            <person name="Pees B."/>
            <person name="Dirksen P."/>
            <person name="Hoppner M."/>
            <person name="Franke A."/>
            <person name="Rosenstiel P."/>
            <person name="Leippe M."/>
            <person name="Dierking K."/>
            <person name="Kaleta C."/>
            <person name="Schulenburg H."/>
        </authorList>
    </citation>
    <scope>NUCLEOTIDE SEQUENCE [LARGE SCALE GENOMIC DNA]</scope>
    <source>
        <strain evidence="4 5">MYb73</strain>
    </source>
</reference>
<proteinExistence type="predicted"/>
<evidence type="ECO:0000259" key="3">
    <source>
        <dbReference type="PROSITE" id="PS51186"/>
    </source>
</evidence>
<dbReference type="AlphaFoldDB" id="A0A2S0IC13"/>
<gene>
    <name evidence="4" type="ORF">CLM73_20565</name>
</gene>
<feature type="domain" description="N-acetyltransferase" evidence="3">
    <location>
        <begin position="3"/>
        <end position="158"/>
    </location>
</feature>
<dbReference type="EMBL" id="CP023270">
    <property type="protein sequence ID" value="AVJ29307.1"/>
    <property type="molecule type" value="Genomic_DNA"/>
</dbReference>
<dbReference type="OrthoDB" id="572496at2"/>
<dbReference type="Pfam" id="PF00583">
    <property type="entry name" value="Acetyltransf_1"/>
    <property type="match status" value="1"/>
</dbReference>
<dbReference type="GO" id="GO:0016747">
    <property type="term" value="F:acyltransferase activity, transferring groups other than amino-acyl groups"/>
    <property type="evidence" value="ECO:0007669"/>
    <property type="project" value="InterPro"/>
</dbReference>
<evidence type="ECO:0000256" key="1">
    <source>
        <dbReference type="ARBA" id="ARBA00022679"/>
    </source>
</evidence>
<dbReference type="InterPro" id="IPR016181">
    <property type="entry name" value="Acyl_CoA_acyltransferase"/>
</dbReference>
<evidence type="ECO:0000313" key="5">
    <source>
        <dbReference type="Proteomes" id="UP000239477"/>
    </source>
</evidence>
<dbReference type="SUPFAM" id="SSF55729">
    <property type="entry name" value="Acyl-CoA N-acyltransferases (Nat)"/>
    <property type="match status" value="1"/>
</dbReference>
<evidence type="ECO:0000256" key="2">
    <source>
        <dbReference type="ARBA" id="ARBA00023315"/>
    </source>
</evidence>
<dbReference type="Gene3D" id="3.40.630.30">
    <property type="match status" value="1"/>
</dbReference>
<dbReference type="Proteomes" id="UP000239477">
    <property type="component" value="Chromosome"/>
</dbReference>
<dbReference type="CDD" id="cd04301">
    <property type="entry name" value="NAT_SF"/>
    <property type="match status" value="1"/>
</dbReference>
<keyword evidence="1 4" id="KW-0808">Transferase</keyword>
<dbReference type="PANTHER" id="PTHR43800">
    <property type="entry name" value="PEPTIDYL-LYSINE N-ACETYLTRANSFERASE YJAB"/>
    <property type="match status" value="1"/>
</dbReference>
<dbReference type="PROSITE" id="PS51186">
    <property type="entry name" value="GNAT"/>
    <property type="match status" value="1"/>
</dbReference>
<dbReference type="RefSeq" id="WP_105240020.1">
    <property type="nucleotide sequence ID" value="NZ_CP023270.1"/>
</dbReference>
<dbReference type="PANTHER" id="PTHR43800:SF1">
    <property type="entry name" value="PEPTIDYL-LYSINE N-ACETYLTRANSFERASE YJAB"/>
    <property type="match status" value="1"/>
</dbReference>
<evidence type="ECO:0000313" key="4">
    <source>
        <dbReference type="EMBL" id="AVJ29307.1"/>
    </source>
</evidence>